<keyword evidence="5" id="KW-1185">Reference proteome</keyword>
<dbReference type="Gene3D" id="1.10.260.40">
    <property type="entry name" value="lambda repressor-like DNA-binding domains"/>
    <property type="match status" value="1"/>
</dbReference>
<dbReference type="Pfam" id="PF13560">
    <property type="entry name" value="HTH_31"/>
    <property type="match status" value="1"/>
</dbReference>
<dbReference type="InterPro" id="IPR010982">
    <property type="entry name" value="Lambda_DNA-bd_dom_sf"/>
</dbReference>
<evidence type="ECO:0000313" key="3">
    <source>
        <dbReference type="EMBL" id="NHK26378.1"/>
    </source>
</evidence>
<proteinExistence type="predicted"/>
<organism evidence="2 4">
    <name type="scientific">Aquisalinus luteolus</name>
    <dbReference type="NCBI Taxonomy" id="1566827"/>
    <lineage>
        <taxon>Bacteria</taxon>
        <taxon>Pseudomonadati</taxon>
        <taxon>Pseudomonadota</taxon>
        <taxon>Alphaproteobacteria</taxon>
        <taxon>Parvularculales</taxon>
        <taxon>Parvularculaceae</taxon>
        <taxon>Aquisalinus</taxon>
    </lineage>
</organism>
<accession>A0A8J3ENX1</accession>
<gene>
    <name evidence="3" type="ORF">FF098_000490</name>
    <name evidence="2" type="ORF">GCM10011355_00980</name>
</gene>
<dbReference type="PROSITE" id="PS50943">
    <property type="entry name" value="HTH_CROC1"/>
    <property type="match status" value="1"/>
</dbReference>
<evidence type="ECO:0000259" key="1">
    <source>
        <dbReference type="PROSITE" id="PS50943"/>
    </source>
</evidence>
<dbReference type="RefSeq" id="WP_155135823.1">
    <property type="nucleotide sequence ID" value="NZ_BMGZ01000001.1"/>
</dbReference>
<sequence>MGLGVKLGDLRRAKGESLQETADAVGTTKGHLWQLEKGNATKPAITLVQALADHFGVSIAYLVGEDLDAEDADPELVGMFRQASEFSPTEREILRNLMQTLHDQLKRRRQDGDEVSR</sequence>
<dbReference type="GO" id="GO:0003677">
    <property type="term" value="F:DNA binding"/>
    <property type="evidence" value="ECO:0007669"/>
    <property type="project" value="InterPro"/>
</dbReference>
<dbReference type="InterPro" id="IPR001387">
    <property type="entry name" value="Cro/C1-type_HTH"/>
</dbReference>
<dbReference type="EMBL" id="BMGZ01000001">
    <property type="protein sequence ID" value="GGH92154.1"/>
    <property type="molecule type" value="Genomic_DNA"/>
</dbReference>
<evidence type="ECO:0000313" key="5">
    <source>
        <dbReference type="Proteomes" id="UP000818603"/>
    </source>
</evidence>
<reference evidence="2" key="1">
    <citation type="journal article" date="2014" name="Int. J. Syst. Evol. Microbiol.">
        <title>Complete genome sequence of Corynebacterium casei LMG S-19264T (=DSM 44701T), isolated from a smear-ripened cheese.</title>
        <authorList>
            <consortium name="US DOE Joint Genome Institute (JGI-PGF)"/>
            <person name="Walter F."/>
            <person name="Albersmeier A."/>
            <person name="Kalinowski J."/>
            <person name="Ruckert C."/>
        </authorList>
    </citation>
    <scope>NUCLEOTIDE SEQUENCE</scope>
    <source>
        <strain evidence="2">CGMCC 1.14984</strain>
    </source>
</reference>
<dbReference type="SUPFAM" id="SSF47413">
    <property type="entry name" value="lambda repressor-like DNA-binding domains"/>
    <property type="match status" value="1"/>
</dbReference>
<feature type="domain" description="HTH cro/C1-type" evidence="1">
    <location>
        <begin position="10"/>
        <end position="62"/>
    </location>
</feature>
<evidence type="ECO:0000313" key="4">
    <source>
        <dbReference type="Proteomes" id="UP000621856"/>
    </source>
</evidence>
<name>A0A8J3ENX1_9PROT</name>
<dbReference type="AlphaFoldDB" id="A0A8J3ENX1"/>
<protein>
    <submittedName>
        <fullName evidence="3">Helix-turn-helix transcriptional regulator</fullName>
    </submittedName>
</protein>
<reference evidence="3 5" key="2">
    <citation type="submission" date="2020-02" db="EMBL/GenBank/DDBJ databases">
        <title>Genome sequence of Parvularcula flava strain NH6-79.</title>
        <authorList>
            <person name="Abdul Karim M.H."/>
            <person name="Lam M.Q."/>
            <person name="Chen S.J."/>
            <person name="Yahya A."/>
            <person name="Shahir S."/>
            <person name="Shamsir M.S."/>
            <person name="Chong C.S."/>
        </authorList>
    </citation>
    <scope>NUCLEOTIDE SEQUENCE [LARGE SCALE GENOMIC DNA]</scope>
    <source>
        <strain evidence="3 5">NH6-79</strain>
    </source>
</reference>
<comment type="caution">
    <text evidence="2">The sequence shown here is derived from an EMBL/GenBank/DDBJ whole genome shotgun (WGS) entry which is preliminary data.</text>
</comment>
<evidence type="ECO:0000313" key="2">
    <source>
        <dbReference type="EMBL" id="GGH92154.1"/>
    </source>
</evidence>
<dbReference type="Proteomes" id="UP000621856">
    <property type="component" value="Unassembled WGS sequence"/>
</dbReference>
<dbReference type="SMART" id="SM00530">
    <property type="entry name" value="HTH_XRE"/>
    <property type="match status" value="1"/>
</dbReference>
<dbReference type="Proteomes" id="UP000818603">
    <property type="component" value="Unassembled WGS sequence"/>
</dbReference>
<dbReference type="EMBL" id="VCJR02000001">
    <property type="protein sequence ID" value="NHK26378.1"/>
    <property type="molecule type" value="Genomic_DNA"/>
</dbReference>
<dbReference type="CDD" id="cd00093">
    <property type="entry name" value="HTH_XRE"/>
    <property type="match status" value="1"/>
</dbReference>
<reference evidence="2" key="3">
    <citation type="submission" date="2020-09" db="EMBL/GenBank/DDBJ databases">
        <authorList>
            <person name="Sun Q."/>
            <person name="Zhou Y."/>
        </authorList>
    </citation>
    <scope>NUCLEOTIDE SEQUENCE</scope>
    <source>
        <strain evidence="2">CGMCC 1.14984</strain>
    </source>
</reference>